<proteinExistence type="predicted"/>
<sequence length="180" mass="20507">MTDMVVIPITMKLVGMGVSKGKEIVNNYKYNSYISDSNIPYDGVRKASKYLKDIGADRVSRKVSLELFNVKTMTVEKAGKTEYAIRFYDINYETNTKLPTPNGQYLFETFTPNINREGLALPPSWNQMTGIKQWQIKPGTIVLKGIADSQQLEGAQYIYPGGAEQIFIYQPWKYRTLLEP</sequence>
<dbReference type="EMBL" id="JAAC01000199">
    <property type="protein sequence ID" value="KDE61230.1"/>
    <property type="molecule type" value="Genomic_DNA"/>
</dbReference>
<gene>
    <name evidence="1" type="ORF">FUSO3_10750</name>
</gene>
<reference evidence="1 2" key="1">
    <citation type="submission" date="2014-01" db="EMBL/GenBank/DDBJ databases">
        <title>Comparative genomics of Fusobacterium necrophorum wild isolates.</title>
        <authorList>
            <person name="Kittichotirat W."/>
            <person name="Bumgarner R.E."/>
            <person name="Lawrence P."/>
        </authorList>
    </citation>
    <scope>NUCLEOTIDE SEQUENCE [LARGE SCALE GENOMIC DNA]</scope>
    <source>
        <strain evidence="1 2">BL</strain>
    </source>
</reference>
<protein>
    <submittedName>
        <fullName evidence="1">Uncharacterized protein</fullName>
    </submittedName>
</protein>
<accession>A0AB73BTT3</accession>
<organism evidence="1 2">
    <name type="scientific">Fusobacterium necrophorum BL</name>
    <dbReference type="NCBI Taxonomy" id="1441732"/>
    <lineage>
        <taxon>Bacteria</taxon>
        <taxon>Fusobacteriati</taxon>
        <taxon>Fusobacteriota</taxon>
        <taxon>Fusobacteriia</taxon>
        <taxon>Fusobacteriales</taxon>
        <taxon>Fusobacteriaceae</taxon>
        <taxon>Fusobacterium</taxon>
    </lineage>
</organism>
<name>A0AB73BTT3_9FUSO</name>
<dbReference type="AlphaFoldDB" id="A0AB73BTT3"/>
<dbReference type="Proteomes" id="UP000027473">
    <property type="component" value="Unassembled WGS sequence"/>
</dbReference>
<evidence type="ECO:0000313" key="2">
    <source>
        <dbReference type="Proteomes" id="UP000027473"/>
    </source>
</evidence>
<evidence type="ECO:0000313" key="1">
    <source>
        <dbReference type="EMBL" id="KDE61230.1"/>
    </source>
</evidence>
<comment type="caution">
    <text evidence="1">The sequence shown here is derived from an EMBL/GenBank/DDBJ whole genome shotgun (WGS) entry which is preliminary data.</text>
</comment>